<protein>
    <submittedName>
        <fullName evidence="1">Uncharacterized protein</fullName>
    </submittedName>
</protein>
<dbReference type="EMBL" id="JARIHO010000098">
    <property type="protein sequence ID" value="KAJ7304892.1"/>
    <property type="molecule type" value="Genomic_DNA"/>
</dbReference>
<dbReference type="Proteomes" id="UP001218218">
    <property type="component" value="Unassembled WGS sequence"/>
</dbReference>
<accession>A0AAD6Z2J5</accession>
<comment type="caution">
    <text evidence="1">The sequence shown here is derived from an EMBL/GenBank/DDBJ whole genome shotgun (WGS) entry which is preliminary data.</text>
</comment>
<gene>
    <name evidence="1" type="ORF">DFH08DRAFT_825250</name>
</gene>
<proteinExistence type="predicted"/>
<keyword evidence="2" id="KW-1185">Reference proteome</keyword>
<sequence length="360" mass="41305">MPQIPADFVRVLRTTPSYYTGESWAFWFIYLAPILLKDRFSDGKYYTHLCELSDIIQGCLRFTLTMDQVNELRQAIIAWIHKYEEYYYQHLENRLRVCTLTVHGMAGLRSKCFPWANLNNNVLHVAYLEQLNARYDLEAELSSASKMQRAAACTREYAYEEYPQAVRVPPYQRHHVPTKIIRDKIADHFSGLLGKRPHQVLSFIPEKIPSFGKLRIVQGDSIRSASACGDGATAERDMSFIRYEIESRPTTTAAWVVRISYGRLERVLECTLPSAKELQHLAGKTRLLAVISPCLNTQGKDAALVRTSYRDIGDPIVTDFQAVVAVVGRVERRDRWYIVDRTGGLICPEFFPEDEDVDNN</sequence>
<organism evidence="1 2">
    <name type="scientific">Mycena albidolilacea</name>
    <dbReference type="NCBI Taxonomy" id="1033008"/>
    <lineage>
        <taxon>Eukaryota</taxon>
        <taxon>Fungi</taxon>
        <taxon>Dikarya</taxon>
        <taxon>Basidiomycota</taxon>
        <taxon>Agaricomycotina</taxon>
        <taxon>Agaricomycetes</taxon>
        <taxon>Agaricomycetidae</taxon>
        <taxon>Agaricales</taxon>
        <taxon>Marasmiineae</taxon>
        <taxon>Mycenaceae</taxon>
        <taxon>Mycena</taxon>
    </lineage>
</organism>
<evidence type="ECO:0000313" key="2">
    <source>
        <dbReference type="Proteomes" id="UP001218218"/>
    </source>
</evidence>
<reference evidence="1" key="1">
    <citation type="submission" date="2023-03" db="EMBL/GenBank/DDBJ databases">
        <title>Massive genome expansion in bonnet fungi (Mycena s.s.) driven by repeated elements and novel gene families across ecological guilds.</title>
        <authorList>
            <consortium name="Lawrence Berkeley National Laboratory"/>
            <person name="Harder C.B."/>
            <person name="Miyauchi S."/>
            <person name="Viragh M."/>
            <person name="Kuo A."/>
            <person name="Thoen E."/>
            <person name="Andreopoulos B."/>
            <person name="Lu D."/>
            <person name="Skrede I."/>
            <person name="Drula E."/>
            <person name="Henrissat B."/>
            <person name="Morin E."/>
            <person name="Kohler A."/>
            <person name="Barry K."/>
            <person name="LaButti K."/>
            <person name="Morin E."/>
            <person name="Salamov A."/>
            <person name="Lipzen A."/>
            <person name="Mereny Z."/>
            <person name="Hegedus B."/>
            <person name="Baldrian P."/>
            <person name="Stursova M."/>
            <person name="Weitz H."/>
            <person name="Taylor A."/>
            <person name="Grigoriev I.V."/>
            <person name="Nagy L.G."/>
            <person name="Martin F."/>
            <person name="Kauserud H."/>
        </authorList>
    </citation>
    <scope>NUCLEOTIDE SEQUENCE</scope>
    <source>
        <strain evidence="1">CBHHK002</strain>
    </source>
</reference>
<name>A0AAD6Z2J5_9AGAR</name>
<evidence type="ECO:0000313" key="1">
    <source>
        <dbReference type="EMBL" id="KAJ7304892.1"/>
    </source>
</evidence>
<dbReference type="AlphaFoldDB" id="A0AAD6Z2J5"/>